<organism evidence="1 2">
    <name type="scientific">Prochlorothrix hollandica PCC 9006 = CALU 1027</name>
    <dbReference type="NCBI Taxonomy" id="317619"/>
    <lineage>
        <taxon>Bacteria</taxon>
        <taxon>Bacillati</taxon>
        <taxon>Cyanobacteriota</taxon>
        <taxon>Cyanophyceae</taxon>
        <taxon>Prochlorotrichales</taxon>
        <taxon>Prochlorotrichaceae</taxon>
        <taxon>Prochlorothrix</taxon>
    </lineage>
</organism>
<gene>
    <name evidence="1" type="ORF">PROH_01345</name>
</gene>
<dbReference type="EMBL" id="AJTX02000002">
    <property type="protein sequence ID" value="KKJ01077.1"/>
    <property type="molecule type" value="Genomic_DNA"/>
</dbReference>
<keyword evidence="2" id="KW-1185">Reference proteome</keyword>
<evidence type="ECO:0000313" key="1">
    <source>
        <dbReference type="EMBL" id="KKJ01077.1"/>
    </source>
</evidence>
<sequence length="77" mass="8678">MKVEHFNAKPPTLADSDQVSRVRSAIQNALADGVLSRQDNDQILTVMYADGKVSQEECELFRVLQAKIWRGEVCLED</sequence>
<dbReference type="RefSeq" id="WP_017713638.1">
    <property type="nucleotide sequence ID" value="NZ_KB235941.1"/>
</dbReference>
<accession>A0A0M2Q3B4</accession>
<dbReference type="AlphaFoldDB" id="A0A0M2Q3B4"/>
<dbReference type="OrthoDB" id="466790at2"/>
<name>A0A0M2Q3B4_PROHO</name>
<comment type="caution">
    <text evidence="1">The sequence shown here is derived from an EMBL/GenBank/DDBJ whole genome shotgun (WGS) entry which is preliminary data.</text>
</comment>
<protein>
    <submittedName>
        <fullName evidence="1">Uncharacterized protein</fullName>
    </submittedName>
</protein>
<evidence type="ECO:0000313" key="2">
    <source>
        <dbReference type="Proteomes" id="UP000034681"/>
    </source>
</evidence>
<reference evidence="1" key="1">
    <citation type="submission" date="2012-04" db="EMBL/GenBank/DDBJ databases">
        <authorList>
            <person name="Borisov I.G."/>
            <person name="Ivanikova N.V."/>
            <person name="Pinevich A.V."/>
        </authorList>
    </citation>
    <scope>NUCLEOTIDE SEQUENCE</scope>
    <source>
        <strain evidence="1">CALU 1027</strain>
    </source>
</reference>
<proteinExistence type="predicted"/>
<dbReference type="Proteomes" id="UP000034681">
    <property type="component" value="Unassembled WGS sequence"/>
</dbReference>